<dbReference type="EMBL" id="BJWL01000029">
    <property type="protein sequence ID" value="GFZ21422.1"/>
    <property type="molecule type" value="Genomic_DNA"/>
</dbReference>
<dbReference type="AlphaFoldDB" id="A0A7J0HEG2"/>
<protein>
    <submittedName>
        <fullName evidence="1">Uncharacterized protein</fullName>
    </submittedName>
</protein>
<accession>A0A7J0HEG2</accession>
<comment type="caution">
    <text evidence="1">The sequence shown here is derived from an EMBL/GenBank/DDBJ whole genome shotgun (WGS) entry which is preliminary data.</text>
</comment>
<sequence>MISGPGPGSSDPVGAGVARADWSRLPSLAPKLTRFSISGWGEAASHDSDLFSVETVDASLKNLAETNRIVKSETRDDECEIGLELSLGFNQVMRSHMPIMEGQINGSDGDA</sequence>
<name>A0A7J0HEG2_9ERIC</name>
<evidence type="ECO:0000313" key="2">
    <source>
        <dbReference type="Proteomes" id="UP000585474"/>
    </source>
</evidence>
<dbReference type="Proteomes" id="UP000585474">
    <property type="component" value="Unassembled WGS sequence"/>
</dbReference>
<reference evidence="1 2" key="1">
    <citation type="submission" date="2019-07" db="EMBL/GenBank/DDBJ databases">
        <title>De Novo Assembly of kiwifruit Actinidia rufa.</title>
        <authorList>
            <person name="Sugita-Konishi S."/>
            <person name="Sato K."/>
            <person name="Mori E."/>
            <person name="Abe Y."/>
            <person name="Kisaki G."/>
            <person name="Hamano K."/>
            <person name="Suezawa K."/>
            <person name="Otani M."/>
            <person name="Fukuda T."/>
            <person name="Manabe T."/>
            <person name="Gomi K."/>
            <person name="Tabuchi M."/>
            <person name="Akimitsu K."/>
            <person name="Kataoka I."/>
        </authorList>
    </citation>
    <scope>NUCLEOTIDE SEQUENCE [LARGE SCALE GENOMIC DNA]</scope>
    <source>
        <strain evidence="2">cv. Fuchu</strain>
    </source>
</reference>
<organism evidence="1 2">
    <name type="scientific">Actinidia rufa</name>
    <dbReference type="NCBI Taxonomy" id="165716"/>
    <lineage>
        <taxon>Eukaryota</taxon>
        <taxon>Viridiplantae</taxon>
        <taxon>Streptophyta</taxon>
        <taxon>Embryophyta</taxon>
        <taxon>Tracheophyta</taxon>
        <taxon>Spermatophyta</taxon>
        <taxon>Magnoliopsida</taxon>
        <taxon>eudicotyledons</taxon>
        <taxon>Gunneridae</taxon>
        <taxon>Pentapetalae</taxon>
        <taxon>asterids</taxon>
        <taxon>Ericales</taxon>
        <taxon>Actinidiaceae</taxon>
        <taxon>Actinidia</taxon>
    </lineage>
</organism>
<keyword evidence="2" id="KW-1185">Reference proteome</keyword>
<dbReference type="OrthoDB" id="1922547at2759"/>
<gene>
    <name evidence="1" type="ORF">Acr_29g0005840</name>
</gene>
<proteinExistence type="predicted"/>
<evidence type="ECO:0000313" key="1">
    <source>
        <dbReference type="EMBL" id="GFZ21422.1"/>
    </source>
</evidence>